<name>A0AAW0ZNG5_9HYME</name>
<accession>A0AAW0ZNG5</accession>
<organism evidence="1 2">
    <name type="scientific">Tetragonisca angustula</name>
    <dbReference type="NCBI Taxonomy" id="166442"/>
    <lineage>
        <taxon>Eukaryota</taxon>
        <taxon>Metazoa</taxon>
        <taxon>Ecdysozoa</taxon>
        <taxon>Arthropoda</taxon>
        <taxon>Hexapoda</taxon>
        <taxon>Insecta</taxon>
        <taxon>Pterygota</taxon>
        <taxon>Neoptera</taxon>
        <taxon>Endopterygota</taxon>
        <taxon>Hymenoptera</taxon>
        <taxon>Apocrita</taxon>
        <taxon>Aculeata</taxon>
        <taxon>Apoidea</taxon>
        <taxon>Anthophila</taxon>
        <taxon>Apidae</taxon>
        <taxon>Tetragonisca</taxon>
    </lineage>
</organism>
<dbReference type="EMBL" id="JAWNGG020000155">
    <property type="protein sequence ID" value="KAK9299147.1"/>
    <property type="molecule type" value="Genomic_DNA"/>
</dbReference>
<keyword evidence="2" id="KW-1185">Reference proteome</keyword>
<gene>
    <name evidence="1" type="ORF">QLX08_007764</name>
</gene>
<proteinExistence type="predicted"/>
<protein>
    <submittedName>
        <fullName evidence="1">Uncharacterized protein</fullName>
    </submittedName>
</protein>
<comment type="caution">
    <text evidence="1">The sequence shown here is derived from an EMBL/GenBank/DDBJ whole genome shotgun (WGS) entry which is preliminary data.</text>
</comment>
<dbReference type="Proteomes" id="UP001432146">
    <property type="component" value="Unassembled WGS sequence"/>
</dbReference>
<sequence length="87" mass="9773">MILGFRRVSAQYFINEVQQKLSKPHNFNLTIVSFSSNVICRMHGTMANSSTKLLSPIVNFGRNLATSSSIAGQMPIDLRIHLLYFVT</sequence>
<reference evidence="1 2" key="1">
    <citation type="submission" date="2024-05" db="EMBL/GenBank/DDBJ databases">
        <title>The nuclear and mitochondrial genome assemblies of Tetragonisca angustula (Apidae: Meliponini), a tiny yet remarkable pollinator in the Neotropics.</title>
        <authorList>
            <person name="Ferrari R."/>
            <person name="Ricardo P.C."/>
            <person name="Dias F.C."/>
            <person name="Araujo N.S."/>
            <person name="Soares D.O."/>
            <person name="Zhou Q.-S."/>
            <person name="Zhu C.-D."/>
            <person name="Coutinho L."/>
            <person name="Airas M.C."/>
            <person name="Batista T.M."/>
        </authorList>
    </citation>
    <scope>NUCLEOTIDE SEQUENCE [LARGE SCALE GENOMIC DNA]</scope>
    <source>
        <strain evidence="1">ASF017062</strain>
        <tissue evidence="1">Abdomen</tissue>
    </source>
</reference>
<dbReference type="AlphaFoldDB" id="A0AAW0ZNG5"/>
<evidence type="ECO:0000313" key="1">
    <source>
        <dbReference type="EMBL" id="KAK9299147.1"/>
    </source>
</evidence>
<evidence type="ECO:0000313" key="2">
    <source>
        <dbReference type="Proteomes" id="UP001432146"/>
    </source>
</evidence>